<comment type="similarity">
    <text evidence="1">Belongs to the thioesterase family.</text>
</comment>
<dbReference type="AlphaFoldDB" id="A0A0D0MZ44"/>
<dbReference type="Gene3D" id="3.40.50.1820">
    <property type="entry name" value="alpha/beta hydrolase"/>
    <property type="match status" value="1"/>
</dbReference>
<dbReference type="PANTHER" id="PTHR11487:SF0">
    <property type="entry name" value="S-ACYL FATTY ACID SYNTHASE THIOESTERASE, MEDIUM CHAIN"/>
    <property type="match status" value="1"/>
</dbReference>
<name>A0A0D0MZ44_PSEFL</name>
<dbReference type="InterPro" id="IPR012223">
    <property type="entry name" value="TEII"/>
</dbReference>
<protein>
    <recommendedName>
        <fullName evidence="2">Thioesterase domain-containing protein</fullName>
    </recommendedName>
</protein>
<evidence type="ECO:0000259" key="2">
    <source>
        <dbReference type="Pfam" id="PF00975"/>
    </source>
</evidence>
<proteinExistence type="inferred from homology"/>
<evidence type="ECO:0000256" key="1">
    <source>
        <dbReference type="ARBA" id="ARBA00007169"/>
    </source>
</evidence>
<dbReference type="RefSeq" id="WP_042728185.1">
    <property type="nucleotide sequence ID" value="NZ_JXNZ01000011.1"/>
</dbReference>
<evidence type="ECO:0000313" key="3">
    <source>
        <dbReference type="EMBL" id="KIQ61075.1"/>
    </source>
</evidence>
<dbReference type="PANTHER" id="PTHR11487">
    <property type="entry name" value="THIOESTERASE"/>
    <property type="match status" value="1"/>
</dbReference>
<evidence type="ECO:0000313" key="4">
    <source>
        <dbReference type="Proteomes" id="UP000032101"/>
    </source>
</evidence>
<dbReference type="EMBL" id="JXNZ01000011">
    <property type="protein sequence ID" value="KIQ61075.1"/>
    <property type="molecule type" value="Genomic_DNA"/>
</dbReference>
<gene>
    <name evidence="3" type="ORF">RL74_02155</name>
</gene>
<dbReference type="Proteomes" id="UP000032101">
    <property type="component" value="Unassembled WGS sequence"/>
</dbReference>
<dbReference type="GO" id="GO:0008610">
    <property type="term" value="P:lipid biosynthetic process"/>
    <property type="evidence" value="ECO:0007669"/>
    <property type="project" value="TreeGrafter"/>
</dbReference>
<accession>A0A0D0MZ44</accession>
<feature type="domain" description="Thioesterase" evidence="2">
    <location>
        <begin position="12"/>
        <end position="229"/>
    </location>
</feature>
<comment type="caution">
    <text evidence="3">The sequence shown here is derived from an EMBL/GenBank/DDBJ whole genome shotgun (WGS) entry which is preliminary data.</text>
</comment>
<dbReference type="SUPFAM" id="SSF53474">
    <property type="entry name" value="alpha/beta-Hydrolases"/>
    <property type="match status" value="1"/>
</dbReference>
<dbReference type="InterPro" id="IPR029058">
    <property type="entry name" value="AB_hydrolase_fold"/>
</dbReference>
<dbReference type="PATRIC" id="fig|294.124.peg.438"/>
<sequence length="251" mass="27724">MMLIDSEKVCVFIPFAGGSGLSFEALRRAVGTDMPVTGVTYKRRYQKDVTQAPGTVEAMANEVIALIDNLAAREVIVFGYSLGAIVAYEVARRQHEFGPHLIKLVVAACRAPHLFNCAQVTLDDSEEVFLKTVAKFGIIPDFMFKDSAAKHRMLPSLIKDFQAAASYRHLPGEPLSLPMTVLGGSQDPFAPVQDVMAWKEHSQDSIRLEFFEGNHFFLTQHVPAITRVITEPVSPVTRQPVSSQYLDSVSL</sequence>
<organism evidence="3 4">
    <name type="scientific">Pseudomonas fluorescens</name>
    <dbReference type="NCBI Taxonomy" id="294"/>
    <lineage>
        <taxon>Bacteria</taxon>
        <taxon>Pseudomonadati</taxon>
        <taxon>Pseudomonadota</taxon>
        <taxon>Gammaproteobacteria</taxon>
        <taxon>Pseudomonadales</taxon>
        <taxon>Pseudomonadaceae</taxon>
        <taxon>Pseudomonas</taxon>
    </lineage>
</organism>
<dbReference type="Pfam" id="PF00975">
    <property type="entry name" value="Thioesterase"/>
    <property type="match status" value="1"/>
</dbReference>
<dbReference type="InterPro" id="IPR001031">
    <property type="entry name" value="Thioesterase"/>
</dbReference>
<dbReference type="OrthoDB" id="8480037at2"/>
<reference evidence="3 4" key="1">
    <citation type="submission" date="2015-01" db="EMBL/GenBank/DDBJ databases">
        <title>Draft Genome Sequence of the Biocontrol and Plant Growth-Promoting Rhizobacteria (PGPR) Pseudomonas fluorescens UM270.</title>
        <authorList>
            <person name="Hernandez-Salmeron J.E."/>
            <person name="Santoyo G."/>
            <person name="Moreno-Hagelsieb G."/>
            <person name="Hernandez-Leon R."/>
        </authorList>
    </citation>
    <scope>NUCLEOTIDE SEQUENCE [LARGE SCALE GENOMIC DNA]</scope>
    <source>
        <strain evidence="3 4">UM270</strain>
    </source>
</reference>